<evidence type="ECO:0000256" key="1">
    <source>
        <dbReference type="SAM" id="SignalP"/>
    </source>
</evidence>
<reference evidence="2" key="2">
    <citation type="submission" date="2010-01" db="EMBL/GenBank/DDBJ databases">
        <authorList>
            <consortium name="International Glossina Genome Initiative"/>
            <person name="da Silva J."/>
            <person name="Ribeiro J.M.C."/>
            <person name="Abbeele J.V."/>
            <person name="Attardo G."/>
            <person name="Hao Z."/>
            <person name="Haines L.R."/>
            <person name="Soares M.B."/>
            <person name="Berriman M."/>
            <person name="Aksoy S."/>
            <person name="Lehane M.J."/>
        </authorList>
    </citation>
    <scope>NUCLEOTIDE SEQUENCE</scope>
    <source>
        <tissue evidence="2">Salivary gland</tissue>
    </source>
</reference>
<organism evidence="2">
    <name type="scientific">Glossina morsitans morsitans</name>
    <name type="common">Savannah tsetse fly</name>
    <dbReference type="NCBI Taxonomy" id="37546"/>
    <lineage>
        <taxon>Eukaryota</taxon>
        <taxon>Metazoa</taxon>
        <taxon>Ecdysozoa</taxon>
        <taxon>Arthropoda</taxon>
        <taxon>Hexapoda</taxon>
        <taxon>Insecta</taxon>
        <taxon>Pterygota</taxon>
        <taxon>Neoptera</taxon>
        <taxon>Endopterygota</taxon>
        <taxon>Diptera</taxon>
        <taxon>Brachycera</taxon>
        <taxon>Muscomorpha</taxon>
        <taxon>Hippoboscoidea</taxon>
        <taxon>Glossinidae</taxon>
        <taxon>Glossina</taxon>
    </lineage>
</organism>
<proteinExistence type="evidence at transcript level"/>
<dbReference type="VEuPathDB" id="VectorBase:GMOY012280"/>
<dbReference type="Proteomes" id="UP000092444">
    <property type="component" value="Unassembled WGS sequence"/>
</dbReference>
<dbReference type="EMBL" id="EZ424430">
    <property type="protein sequence ID" value="ADD20706.1"/>
    <property type="molecule type" value="mRNA"/>
</dbReference>
<accession>D3TSM8</accession>
<reference evidence="3" key="5">
    <citation type="submission" date="2016-10" db="UniProtKB">
        <authorList>
            <consortium name="VectorBase"/>
        </authorList>
    </citation>
    <scope>IDENTIFICATION</scope>
    <source>
        <strain evidence="3">Yale</strain>
    </source>
</reference>
<sequence length="51" mass="6199">MFITFFVFAFICIQLLFTHSRWHKCNVVHVSIDPPLDSRTAQHHLFIKRHY</sequence>
<reference evidence="2" key="1">
    <citation type="journal article" date="2010" name="BMC Genomics">
        <title>An insight into the sialome of Glossina morsitans morsitans.</title>
        <authorList>
            <person name="Alves-Silva J."/>
            <person name="Ribeiro J.M."/>
            <person name="Van Den Abbeele J."/>
            <person name="Attardo G."/>
            <person name="Hao Z."/>
            <person name="Haines L.R."/>
            <person name="Soares M.B."/>
            <person name="Berriman M."/>
            <person name="Aksoy S."/>
            <person name="Lehane M.J."/>
        </authorList>
    </citation>
    <scope>NUCLEOTIDE SEQUENCE</scope>
    <source>
        <tissue evidence="2">Salivary gland</tissue>
    </source>
</reference>
<evidence type="ECO:0000313" key="2">
    <source>
        <dbReference type="EMBL" id="ADD20706.1"/>
    </source>
</evidence>
<dbReference type="EMBL" id="CCAG010019438">
    <property type="status" value="NOT_ANNOTATED_CDS"/>
    <property type="molecule type" value="Genomic_DNA"/>
</dbReference>
<keyword evidence="1" id="KW-0732">Signal</keyword>
<evidence type="ECO:0000313" key="4">
    <source>
        <dbReference type="Proteomes" id="UP000092444"/>
    </source>
</evidence>
<feature type="chain" id="PRO_5014569834" evidence="1">
    <location>
        <begin position="21"/>
        <end position="51"/>
    </location>
</feature>
<reference evidence="3" key="6">
    <citation type="submission" date="2021-02" db="UniProtKB">
        <authorList>
            <consortium name="EnsemblMetazoa"/>
        </authorList>
    </citation>
    <scope>IDENTIFICATION</scope>
    <source>
        <strain evidence="3">Yale</strain>
    </source>
</reference>
<evidence type="ECO:0000313" key="3">
    <source>
        <dbReference type="EnsemblMetazoa" id="GMOY012280-PA"/>
    </source>
</evidence>
<dbReference type="AlphaFoldDB" id="D3TSM8"/>
<protein>
    <submittedName>
        <fullName evidence="2 3">Hypothetical secreted peptide</fullName>
    </submittedName>
</protein>
<reference evidence="3 4" key="4">
    <citation type="submission" date="2014-03" db="EMBL/GenBank/DDBJ databases">
        <title>Genome Sequence of the Tsetse Fly (Glossina morsitans): Vector of African Trypanosomiasis.</title>
        <authorList>
            <consortium name="International Glossina Genome Initiative W.H.O."/>
            <person name="Lawson D."/>
        </authorList>
    </citation>
    <scope>NUCLEOTIDE SEQUENCE [LARGE SCALE GENOMIC DNA]</scope>
    <source>
        <strain evidence="3 4">Yale</strain>
    </source>
</reference>
<name>D3TSM8_GLOMM</name>
<dbReference type="EnsemblMetazoa" id="GMOY012280-RA">
    <property type="protein sequence ID" value="GMOY012280-PA"/>
    <property type="gene ID" value="GMOY012280"/>
</dbReference>
<reference evidence="3" key="3">
    <citation type="submission" date="2014-03" db="EMBL/GenBank/DDBJ databases">
        <title>Genome Sequence of the Tsetse Fly (Glossina morsitans): Vector of African Trypanosomiasis.</title>
        <authorList>
            <person name="Lawson D."/>
        </authorList>
    </citation>
    <scope>NUCLEOTIDE SEQUENCE [LARGE SCALE GENOMIC DNA]</scope>
    <source>
        <strain evidence="3">Yale</strain>
    </source>
</reference>
<feature type="signal peptide" evidence="1">
    <location>
        <begin position="1"/>
        <end position="20"/>
    </location>
</feature>
<keyword evidence="4" id="KW-1185">Reference proteome</keyword>